<dbReference type="EMBL" id="JBHMCG010000159">
    <property type="protein sequence ID" value="MFB9577856.1"/>
    <property type="molecule type" value="Genomic_DNA"/>
</dbReference>
<keyword evidence="2" id="KW-1185">Reference proteome</keyword>
<evidence type="ECO:0000313" key="1">
    <source>
        <dbReference type="EMBL" id="MFB9577856.1"/>
    </source>
</evidence>
<organism evidence="1 2">
    <name type="scientific">Streptomyces yanii</name>
    <dbReference type="NCBI Taxonomy" id="78510"/>
    <lineage>
        <taxon>Bacteria</taxon>
        <taxon>Bacillati</taxon>
        <taxon>Actinomycetota</taxon>
        <taxon>Actinomycetes</taxon>
        <taxon>Kitasatosporales</taxon>
        <taxon>Streptomycetaceae</taxon>
        <taxon>Streptomyces</taxon>
    </lineage>
</organism>
<gene>
    <name evidence="1" type="ORF">ACFFTL_37700</name>
</gene>
<proteinExistence type="predicted"/>
<name>A0ABV5RJ23_9ACTN</name>
<protein>
    <submittedName>
        <fullName evidence="1">Uncharacterized protein</fullName>
    </submittedName>
</protein>
<comment type="caution">
    <text evidence="1">The sequence shown here is derived from an EMBL/GenBank/DDBJ whole genome shotgun (WGS) entry which is preliminary data.</text>
</comment>
<evidence type="ECO:0000313" key="2">
    <source>
        <dbReference type="Proteomes" id="UP001589710"/>
    </source>
</evidence>
<dbReference type="RefSeq" id="WP_345510679.1">
    <property type="nucleotide sequence ID" value="NZ_BAAAXD010000008.1"/>
</dbReference>
<accession>A0ABV5RJ23</accession>
<dbReference type="Proteomes" id="UP001589710">
    <property type="component" value="Unassembled WGS sequence"/>
</dbReference>
<sequence>MLVSLLAKAVALPVAFTIGMSGGSHLPVEIDHRAPVITAVSRDRRNTWSV</sequence>
<reference evidence="1 2" key="1">
    <citation type="submission" date="2024-09" db="EMBL/GenBank/DDBJ databases">
        <authorList>
            <person name="Sun Q."/>
            <person name="Mori K."/>
        </authorList>
    </citation>
    <scope>NUCLEOTIDE SEQUENCE [LARGE SCALE GENOMIC DNA]</scope>
    <source>
        <strain evidence="1 2">JCM 3331</strain>
    </source>
</reference>